<dbReference type="InterPro" id="IPR002110">
    <property type="entry name" value="Ankyrin_rpt"/>
</dbReference>
<dbReference type="PANTHER" id="PTHR24198:SF165">
    <property type="entry name" value="ANKYRIN REPEAT-CONTAINING PROTEIN-RELATED"/>
    <property type="match status" value="1"/>
</dbReference>
<dbReference type="VEuPathDB" id="FungiDB:FOMG_13317"/>
<dbReference type="VEuPathDB" id="FungiDB:FOC4_g10001064"/>
<dbReference type="Pfam" id="PF12796">
    <property type="entry name" value="Ank_2"/>
    <property type="match status" value="1"/>
</dbReference>
<dbReference type="Pfam" id="PF13637">
    <property type="entry name" value="Ank_4"/>
    <property type="match status" value="1"/>
</dbReference>
<evidence type="ECO:0000256" key="4">
    <source>
        <dbReference type="SAM" id="MobiDB-lite"/>
    </source>
</evidence>
<keyword evidence="1" id="KW-0677">Repeat</keyword>
<organism evidence="5 6">
    <name type="scientific">Fusarium oxysporum</name>
    <name type="common">Fusarium vascular wilt</name>
    <dbReference type="NCBI Taxonomy" id="5507"/>
    <lineage>
        <taxon>Eukaryota</taxon>
        <taxon>Fungi</taxon>
        <taxon>Dikarya</taxon>
        <taxon>Ascomycota</taxon>
        <taxon>Pezizomycotina</taxon>
        <taxon>Sordariomycetes</taxon>
        <taxon>Hypocreomycetidae</taxon>
        <taxon>Hypocreales</taxon>
        <taxon>Nectriaceae</taxon>
        <taxon>Fusarium</taxon>
        <taxon>Fusarium oxysporum species complex</taxon>
    </lineage>
</organism>
<dbReference type="Gene3D" id="1.25.40.20">
    <property type="entry name" value="Ankyrin repeat-containing domain"/>
    <property type="match status" value="1"/>
</dbReference>
<comment type="caution">
    <text evidence="5">The sequence shown here is derived from an EMBL/GenBank/DDBJ whole genome shotgun (WGS) entry which is preliminary data.</text>
</comment>
<evidence type="ECO:0000313" key="6">
    <source>
        <dbReference type="Proteomes" id="UP000285084"/>
    </source>
</evidence>
<name>A0A420MFR2_FUSOX</name>
<dbReference type="InterPro" id="IPR036770">
    <property type="entry name" value="Ankyrin_rpt-contain_sf"/>
</dbReference>
<dbReference type="PROSITE" id="PS50088">
    <property type="entry name" value="ANK_REPEAT"/>
    <property type="match status" value="2"/>
</dbReference>
<dbReference type="SUPFAM" id="SSF48403">
    <property type="entry name" value="Ankyrin repeat"/>
    <property type="match status" value="1"/>
</dbReference>
<reference evidence="5 6" key="1">
    <citation type="journal article" date="2018" name="Sci. Rep.">
        <title>Characterisation of pathogen-specific regions and novel effector candidates in Fusarium oxysporum f. sp. cepae.</title>
        <authorList>
            <person name="Armitage A.D."/>
            <person name="Taylor A."/>
            <person name="Sobczyk M.K."/>
            <person name="Baxter L."/>
            <person name="Greenfield B.P."/>
            <person name="Bates H.J."/>
            <person name="Wilson F."/>
            <person name="Jackson A.C."/>
            <person name="Ott S."/>
            <person name="Harrison R.J."/>
            <person name="Clarkson J.P."/>
        </authorList>
    </citation>
    <scope>NUCLEOTIDE SEQUENCE [LARGE SCALE GENOMIC DNA]</scope>
    <source>
        <strain evidence="5 6">Fo_A13</strain>
    </source>
</reference>
<keyword evidence="2 3" id="KW-0040">ANK repeat</keyword>
<gene>
    <name evidence="5" type="ORF">BFJ69_g15025</name>
</gene>
<dbReference type="VEuPathDB" id="FungiDB:FOZG_18078"/>
<protein>
    <submittedName>
        <fullName evidence="5">Uncharacterized protein</fullName>
    </submittedName>
</protein>
<dbReference type="VEuPathDB" id="FungiDB:FOC1_g10008959"/>
<dbReference type="Proteomes" id="UP000285084">
    <property type="component" value="Unassembled WGS sequence"/>
</dbReference>
<proteinExistence type="predicted"/>
<dbReference type="SMART" id="SM00248">
    <property type="entry name" value="ANK"/>
    <property type="match status" value="8"/>
</dbReference>
<evidence type="ECO:0000256" key="2">
    <source>
        <dbReference type="ARBA" id="ARBA00023043"/>
    </source>
</evidence>
<dbReference type="VEuPathDB" id="FungiDB:HZS61_005544"/>
<feature type="repeat" description="ANK" evidence="3">
    <location>
        <begin position="445"/>
        <end position="478"/>
    </location>
</feature>
<sequence length="569" mass="63094">MASSLLPKAESPYREFTHKPINRPNARGPPFDVPVTLTDRDGSLIHEREGQDLLYTIITHNDVEFLERYFAIDPRAIPNLFELPDDDEAICDFGNWFHNAAASGSLGTLQTLFNYTTKGLDTTKPIRLIRAGFQLLNVAAQFGHIEIVQWLLDTQPLYASIHDRDFRGFTALAAAANLFAFQTCFSPAWDEICFDNNETIMNLLLDHGACASDVVHPTNDKDQKVPTVLTLAAQWASTDLLERLIDGGADVHYKVEAGSWELDFRDQRNFPVTIDVNALFLASYRANPGGVKTLVDRRGDGVDIADMVCSPDCVGSLPLHWAARNQLPDGHRLIPTSMLHERAGNIARTIEKLLDFAPTTVNVQDNDGNTALHYATRYFGKNGKMYTPVFELLCSRGADASLRNYKDETPLHTLFQSHGDDAPIDPAVVSLLLAHGAKVTDVDDAGNTPLHIATRNWHFIDAVSLLLEHGADPAQRNLKQDNALHRAARGVCLANRVEETTEMPEDMMARLVKAGGAELMDLPNADGETARQICRERNDEWMKDKEVRDVAYGRGRSGDGAEGEDRVVD</sequence>
<accession>A0A420MFR2</accession>
<dbReference type="VEuPathDB" id="FungiDB:FOXG_15153"/>
<evidence type="ECO:0000256" key="3">
    <source>
        <dbReference type="PROSITE-ProRule" id="PRU00023"/>
    </source>
</evidence>
<dbReference type="VEuPathDB" id="FungiDB:FOIG_15335"/>
<feature type="region of interest" description="Disordered" evidence="4">
    <location>
        <begin position="546"/>
        <end position="569"/>
    </location>
</feature>
<feature type="repeat" description="ANK" evidence="3">
    <location>
        <begin position="367"/>
        <end position="405"/>
    </location>
</feature>
<feature type="region of interest" description="Disordered" evidence="4">
    <location>
        <begin position="1"/>
        <end position="33"/>
    </location>
</feature>
<dbReference type="PANTHER" id="PTHR24198">
    <property type="entry name" value="ANKYRIN REPEAT AND PROTEIN KINASE DOMAIN-CONTAINING PROTEIN"/>
    <property type="match status" value="1"/>
</dbReference>
<dbReference type="EMBL" id="MRCX01000260">
    <property type="protein sequence ID" value="RKK66860.1"/>
    <property type="molecule type" value="Genomic_DNA"/>
</dbReference>
<evidence type="ECO:0000256" key="1">
    <source>
        <dbReference type="ARBA" id="ARBA00022737"/>
    </source>
</evidence>
<evidence type="ECO:0000313" key="5">
    <source>
        <dbReference type="EMBL" id="RKK66860.1"/>
    </source>
</evidence>
<dbReference type="AlphaFoldDB" id="A0A420MFR2"/>
<dbReference type="PROSITE" id="PS50297">
    <property type="entry name" value="ANK_REP_REGION"/>
    <property type="match status" value="1"/>
</dbReference>